<name>A0ABV7AJM0_9RHOB</name>
<protein>
    <submittedName>
        <fullName evidence="1">DUF6352 family protein</fullName>
    </submittedName>
</protein>
<dbReference type="Proteomes" id="UP001595443">
    <property type="component" value="Unassembled WGS sequence"/>
</dbReference>
<comment type="caution">
    <text evidence="1">The sequence shown here is derived from an EMBL/GenBank/DDBJ whole genome shotgun (WGS) entry which is preliminary data.</text>
</comment>
<evidence type="ECO:0000313" key="2">
    <source>
        <dbReference type="Proteomes" id="UP001595443"/>
    </source>
</evidence>
<organism evidence="1 2">
    <name type="scientific">Acidimangrovimonas pyrenivorans</name>
    <dbReference type="NCBI Taxonomy" id="2030798"/>
    <lineage>
        <taxon>Bacteria</taxon>
        <taxon>Pseudomonadati</taxon>
        <taxon>Pseudomonadota</taxon>
        <taxon>Alphaproteobacteria</taxon>
        <taxon>Rhodobacterales</taxon>
        <taxon>Paracoccaceae</taxon>
        <taxon>Acidimangrovimonas</taxon>
    </lineage>
</organism>
<gene>
    <name evidence="1" type="ORF">ACFOES_13865</name>
</gene>
<dbReference type="InterPro" id="IPR045932">
    <property type="entry name" value="DUF6352"/>
</dbReference>
<accession>A0ABV7AJM0</accession>
<sequence>MIWKSAGLHLTERLGNGWLAVSPDFLRAYYTRPEIHPVAESCAAEHALFERLMETPDAAVTEADLAAIADRDTAANYALVLRFRDHLLAAGSIEAGYRGLFLPAAPQVPPLFIGQLAHLIMANLLTGETDAVTARAGELFFRDQVAMTDEGQLMLADAEVVETSAQPGAQPGALLDPGRPMREVALDKLTPQNADAYWPRADRFDFALDFRFAEPGQDAFARLIERWLAHFLDLPVRVQPLQSVQNQSWPWHVGLDAEATRILNALYQGAELPEAGQGRIAALFRMEIEAPERVIERLRGKPVFLGLAVEAGGKVRMKPQNLLVNLPLVEARQ</sequence>
<evidence type="ECO:0000313" key="1">
    <source>
        <dbReference type="EMBL" id="MFC2969187.1"/>
    </source>
</evidence>
<keyword evidence="2" id="KW-1185">Reference proteome</keyword>
<dbReference type="EMBL" id="JBHRSK010000010">
    <property type="protein sequence ID" value="MFC2969187.1"/>
    <property type="molecule type" value="Genomic_DNA"/>
</dbReference>
<reference evidence="2" key="1">
    <citation type="journal article" date="2019" name="Int. J. Syst. Evol. Microbiol.">
        <title>The Global Catalogue of Microorganisms (GCM) 10K type strain sequencing project: providing services to taxonomists for standard genome sequencing and annotation.</title>
        <authorList>
            <consortium name="The Broad Institute Genomics Platform"/>
            <consortium name="The Broad Institute Genome Sequencing Center for Infectious Disease"/>
            <person name="Wu L."/>
            <person name="Ma J."/>
        </authorList>
    </citation>
    <scope>NUCLEOTIDE SEQUENCE [LARGE SCALE GENOMIC DNA]</scope>
    <source>
        <strain evidence="2">KCTC 62192</strain>
    </source>
</reference>
<dbReference type="Pfam" id="PF19879">
    <property type="entry name" value="DUF6352"/>
    <property type="match status" value="1"/>
</dbReference>
<dbReference type="RefSeq" id="WP_377833892.1">
    <property type="nucleotide sequence ID" value="NZ_JBHRSK010000010.1"/>
</dbReference>
<proteinExistence type="predicted"/>